<gene>
    <name evidence="2" type="ORF">EV421DRAFT_1717295</name>
</gene>
<comment type="caution">
    <text evidence="2">The sequence shown here is derived from an EMBL/GenBank/DDBJ whole genome shotgun (WGS) entry which is preliminary data.</text>
</comment>
<protein>
    <submittedName>
        <fullName evidence="2">Uncharacterized protein</fullName>
    </submittedName>
</protein>
<keyword evidence="1" id="KW-1133">Transmembrane helix</keyword>
<feature type="transmembrane region" description="Helical" evidence="1">
    <location>
        <begin position="85"/>
        <end position="105"/>
    </location>
</feature>
<feature type="transmembrane region" description="Helical" evidence="1">
    <location>
        <begin position="117"/>
        <end position="138"/>
    </location>
</feature>
<dbReference type="Proteomes" id="UP001175226">
    <property type="component" value="Unassembled WGS sequence"/>
</dbReference>
<keyword evidence="1" id="KW-0472">Membrane</keyword>
<keyword evidence="1" id="KW-0812">Transmembrane</keyword>
<proteinExistence type="predicted"/>
<dbReference type="AlphaFoldDB" id="A0AA39J253"/>
<name>A0AA39J253_9AGAR</name>
<evidence type="ECO:0000313" key="2">
    <source>
        <dbReference type="EMBL" id="KAK0434740.1"/>
    </source>
</evidence>
<feature type="transmembrane region" description="Helical" evidence="1">
    <location>
        <begin position="52"/>
        <end position="73"/>
    </location>
</feature>
<accession>A0AA39J253</accession>
<dbReference type="EMBL" id="JAUEPT010000069">
    <property type="protein sequence ID" value="KAK0434740.1"/>
    <property type="molecule type" value="Genomic_DNA"/>
</dbReference>
<evidence type="ECO:0000256" key="1">
    <source>
        <dbReference type="SAM" id="Phobius"/>
    </source>
</evidence>
<feature type="transmembrane region" description="Helical" evidence="1">
    <location>
        <begin position="200"/>
        <end position="219"/>
    </location>
</feature>
<keyword evidence="3" id="KW-1185">Reference proteome</keyword>
<evidence type="ECO:0000313" key="3">
    <source>
        <dbReference type="Proteomes" id="UP001175226"/>
    </source>
</evidence>
<sequence length="263" mass="29503">MIQWKSPTEISRDESRFSPFLMNIRILRWEIVSTFQHDWNYISGKKRLRWPLIVYFFGRYILFAALIGITVAVNVRSPVDCQVLYTVNQFLGNAAIGFASLNLALRTVALWSRSRNIVIPIVLLILGHWSLLLHGVLVEAVWIPEAGGCTIQATRNQILAAIFIYSMVFDFIVFILAGWKLKIFGVGRSNLGRMILGDGLIYFLVAFLANLIATVFMLLNLNGVMSIIANVPATVASMIAAGRAVRHLNQYTSNIQITSPTDK</sequence>
<reference evidence="2" key="1">
    <citation type="submission" date="2023-06" db="EMBL/GenBank/DDBJ databases">
        <authorList>
            <consortium name="Lawrence Berkeley National Laboratory"/>
            <person name="Ahrendt S."/>
            <person name="Sahu N."/>
            <person name="Indic B."/>
            <person name="Wong-Bajracharya J."/>
            <person name="Merenyi Z."/>
            <person name="Ke H.-M."/>
            <person name="Monk M."/>
            <person name="Kocsube S."/>
            <person name="Drula E."/>
            <person name="Lipzen A."/>
            <person name="Balint B."/>
            <person name="Henrissat B."/>
            <person name="Andreopoulos B."/>
            <person name="Martin F.M."/>
            <person name="Harder C.B."/>
            <person name="Rigling D."/>
            <person name="Ford K.L."/>
            <person name="Foster G.D."/>
            <person name="Pangilinan J."/>
            <person name="Papanicolaou A."/>
            <person name="Barry K."/>
            <person name="LaButti K."/>
            <person name="Viragh M."/>
            <person name="Koriabine M."/>
            <person name="Yan M."/>
            <person name="Riley R."/>
            <person name="Champramary S."/>
            <person name="Plett K.L."/>
            <person name="Tsai I.J."/>
            <person name="Slot J."/>
            <person name="Sipos G."/>
            <person name="Plett J."/>
            <person name="Nagy L.G."/>
            <person name="Grigoriev I.V."/>
        </authorList>
    </citation>
    <scope>NUCLEOTIDE SEQUENCE</scope>
    <source>
        <strain evidence="2">FPL87.14</strain>
    </source>
</reference>
<organism evidence="2 3">
    <name type="scientific">Armillaria borealis</name>
    <dbReference type="NCBI Taxonomy" id="47425"/>
    <lineage>
        <taxon>Eukaryota</taxon>
        <taxon>Fungi</taxon>
        <taxon>Dikarya</taxon>
        <taxon>Basidiomycota</taxon>
        <taxon>Agaricomycotina</taxon>
        <taxon>Agaricomycetes</taxon>
        <taxon>Agaricomycetidae</taxon>
        <taxon>Agaricales</taxon>
        <taxon>Marasmiineae</taxon>
        <taxon>Physalacriaceae</taxon>
        <taxon>Armillaria</taxon>
    </lineage>
</organism>
<feature type="transmembrane region" description="Helical" evidence="1">
    <location>
        <begin position="225"/>
        <end position="245"/>
    </location>
</feature>
<feature type="transmembrane region" description="Helical" evidence="1">
    <location>
        <begin position="158"/>
        <end position="179"/>
    </location>
</feature>